<evidence type="ECO:0000313" key="2">
    <source>
        <dbReference type="Proteomes" id="UP001483337"/>
    </source>
</evidence>
<sequence length="177" mass="19642">MEFFEKATNFLRDILVDAAHKDLVAAISTPETATTPEEAFLVEALQVCMRSFGNPQVIYPFFQENLELLNENFASWLRTWTNTICSRATFSQATRISAAVSTFSTVLQEFPVGSKASNLEIAIAGYEATAQMMSHELFIGPWGESQHNLAVAYCNRVRGDKAENIETAITCCEKGND</sequence>
<name>A0ABZ2UVG2_9CYAN</name>
<dbReference type="EMBL" id="CP150886">
    <property type="protein sequence ID" value="WZB89294.1"/>
    <property type="molecule type" value="Genomic_DNA"/>
</dbReference>
<proteinExistence type="predicted"/>
<dbReference type="RefSeq" id="WP_353932197.1">
    <property type="nucleotide sequence ID" value="NZ_CP150886.1"/>
</dbReference>
<dbReference type="Proteomes" id="UP001483337">
    <property type="component" value="Chromosome"/>
</dbReference>
<reference evidence="1 2" key="1">
    <citation type="submission" date="2024-04" db="EMBL/GenBank/DDBJ databases">
        <title>Okeanomitos corallinicola gen. &amp; sp. nov. (Nostocales, Cyanobacteria), a new toxic marine heterocyst-forming cyanobacterium from a coral reef.</title>
        <authorList>
            <person name="Li H."/>
            <person name="Li R."/>
            <person name="Kang J."/>
            <person name="Hii K.S."/>
            <person name="Mohamed H.F."/>
            <person name="Xu X."/>
            <person name="Luo Z."/>
        </authorList>
    </citation>
    <scope>NUCLEOTIDE SEQUENCE [LARGE SCALE GENOMIC DNA]</scope>
    <source>
        <strain evidence="1 2">TIOX110</strain>
    </source>
</reference>
<organism evidence="1 2">
    <name type="scientific">Okeanomitos corallinicola TIOX110</name>
    <dbReference type="NCBI Taxonomy" id="3133117"/>
    <lineage>
        <taxon>Bacteria</taxon>
        <taxon>Bacillati</taxon>
        <taxon>Cyanobacteriota</taxon>
        <taxon>Cyanophyceae</taxon>
        <taxon>Nostocales</taxon>
        <taxon>Aphanizomenonaceae</taxon>
        <taxon>Okeanomitos</taxon>
    </lineage>
</organism>
<gene>
    <name evidence="1" type="ORF">WJM97_06320</name>
</gene>
<evidence type="ECO:0000313" key="1">
    <source>
        <dbReference type="EMBL" id="WZB89294.1"/>
    </source>
</evidence>
<accession>A0ABZ2UVG2</accession>
<keyword evidence="2" id="KW-1185">Reference proteome</keyword>
<protein>
    <submittedName>
        <fullName evidence="1">Uncharacterized protein</fullName>
    </submittedName>
</protein>